<name>A0ABW1FJE7_9ACTN</name>
<evidence type="ECO:0000313" key="2">
    <source>
        <dbReference type="Proteomes" id="UP001596241"/>
    </source>
</evidence>
<proteinExistence type="predicted"/>
<comment type="caution">
    <text evidence="1">The sequence shown here is derived from an EMBL/GenBank/DDBJ whole genome shotgun (WGS) entry which is preliminary data.</text>
</comment>
<protein>
    <submittedName>
        <fullName evidence="1">Uncharacterized protein</fullName>
    </submittedName>
</protein>
<evidence type="ECO:0000313" key="1">
    <source>
        <dbReference type="EMBL" id="MFC5894236.1"/>
    </source>
</evidence>
<dbReference type="EMBL" id="JBHSPW010000006">
    <property type="protein sequence ID" value="MFC5894236.1"/>
    <property type="molecule type" value="Genomic_DNA"/>
</dbReference>
<sequence length="318" mass="34670">MLSDHEMACHATFLSDPIFGKSLSEDPAELLPILMFEPARLFAAKDTKTGSVHELRTETLVSGGFRRLSGPAWAVATVPGWSVQRSDKTLMLREPDGEVIARGETEVNPYWISVAEDLGYTFVLHGYPLGIRLPPGKTAESYTLTERSAEIGVARQNGLLVGGLIEWKGEMHDAVNWTLLPRGAFGMPFPVAYVPMWNFLPHGGPQSFGFSQFNSDGYLPTARGLVANLTATDLDLDRPDESSYADQGVAGYRNGGSSRERQFFESWASDIRRAGGLVVMVGIREMPAGPGIGFDAVRIARDVAKEAWIARVPLAGTR</sequence>
<dbReference type="Proteomes" id="UP001596241">
    <property type="component" value="Unassembled WGS sequence"/>
</dbReference>
<dbReference type="RefSeq" id="WP_345083761.1">
    <property type="nucleotide sequence ID" value="NZ_BAAAWG010000007.1"/>
</dbReference>
<gene>
    <name evidence="1" type="ORF">ACFP3M_15555</name>
</gene>
<accession>A0ABW1FJE7</accession>
<keyword evidence="2" id="KW-1185">Reference proteome</keyword>
<organism evidence="1 2">
    <name type="scientific">Streptomyces ramulosus</name>
    <dbReference type="NCBI Taxonomy" id="47762"/>
    <lineage>
        <taxon>Bacteria</taxon>
        <taxon>Bacillati</taxon>
        <taxon>Actinomycetota</taxon>
        <taxon>Actinomycetes</taxon>
        <taxon>Kitasatosporales</taxon>
        <taxon>Streptomycetaceae</taxon>
        <taxon>Streptomyces</taxon>
    </lineage>
</organism>
<reference evidence="2" key="1">
    <citation type="journal article" date="2019" name="Int. J. Syst. Evol. Microbiol.">
        <title>The Global Catalogue of Microorganisms (GCM) 10K type strain sequencing project: providing services to taxonomists for standard genome sequencing and annotation.</title>
        <authorList>
            <consortium name="The Broad Institute Genomics Platform"/>
            <consortium name="The Broad Institute Genome Sequencing Center for Infectious Disease"/>
            <person name="Wu L."/>
            <person name="Ma J."/>
        </authorList>
    </citation>
    <scope>NUCLEOTIDE SEQUENCE [LARGE SCALE GENOMIC DNA]</scope>
    <source>
        <strain evidence="2">CGMCC 1.15809</strain>
    </source>
</reference>